<gene>
    <name evidence="2" type="ORF">IL334_005349</name>
</gene>
<feature type="compositionally biased region" description="Low complexity" evidence="1">
    <location>
        <begin position="146"/>
        <end position="157"/>
    </location>
</feature>
<feature type="compositionally biased region" description="Low complexity" evidence="1">
    <location>
        <begin position="1148"/>
        <end position="1171"/>
    </location>
</feature>
<feature type="compositionally biased region" description="Polar residues" evidence="1">
    <location>
        <begin position="658"/>
        <end position="670"/>
    </location>
</feature>
<sequence length="1566" mass="169556">MGLLSIFKSSPSSSSSSKQTIHNSTTTTKSNVLSPSNQIQPDRPFTPNPKLAPYPPNSDHDFTPTSSKLSRPTIPPPSPSTSSISSRIKPWKKDKDKSKSKKKEIAHEDSIGTPYESNSTSPPTKSGSLPDTPKINRKSTFDIPVPNSSSPLINSISLRDDHGLSEHLIDEDRSDHGRSDSGKTRKDRVTSGQFRQVGGILGQLNFEVSNTLATSPSKQVLPDKPEELISDGIRPSETNESLVLIDRDDLPSPPTHVVDGYRQDIIQASTSSHGHGMVDGEENRVELLESAEKKNKFWKRPRRSSKTTVDSPEIDRSGSPTPRKSSSHNDTSVDLISARQSLDETQSLAQPRPQQLRRPSSSFFHNHNPFTRSVSRTSLALDIDGHNTKIDDGSFQLKGFRHVSGMMEIEGPGELESYVTHIKKEPNTRSPISSSDILTSPVSISDNDLPLPVPSPPVSHTSNHIPLSRPTSISHSLASVSAITDENLIPTNKVSLAAFRRGIRRPSEVFSSTAMTASDSGHYTSPHNPQLPLHHNDYDDDDTPLGMIVRREQSSQSLSSLRGNNPIMPRSGDAKPITMFNITERISSPALNESGTGLAMPSGEQQLIPGLIDRKDTTSPSIVEGKYIPTPSPNLSSNDITRRGSPNSGLGQDIPRKSSPNPGLSFTVQRQKQRHQRNGGGSGGFVVKSARLSRDDLIPKTTVGQVGETRPELNTPPVSDLSTPNPAEYISPQMVTCQEEFEPIDGYFSHLAPLIPDQYTHTISEPSNRSKPSTNVGVVRTASPAHAPGPPIESLSLPQPGEKTPGSLNLPLPPDQMPNTPPKRPSDLPSAANSTSPNAKKRLSLLEDPIRVISGLWGSPPPTEDAFDPDFVVSSMNVLGGDMSPIQSTQGREKTPPPALDDVAIGSLDVGEKIRSPLAERLAGIAQSTSIVNLSKTSLTKLRIEDDYATEIIKSPMSDPTSSPTNKAAPIPANKENFASSFARAKRPSESQAKLQEMESDESEGETVESSSTAPQARIGSKIRAETSGRKVPHGPRKPSIVNRKRITSIQSTASASSQSHPSSDLKRTQGEGDDEPLGTLPKKPSQSPLATKTNGYPSSQIRALQRSESYNKTSRVNGMSTSPGTQRPKTLIEIGPTTQPLRDRSSDSNSNNRSSSYETRRSTTSSLHSRAQTHQRQPSRPPSVDRTKSTTPSVQSRSPARTLIKLPNERESGPMRKSASPDSSRSVTTGGSSGNYQPLTPRDNSEAIRRLNNINEIPINNRQKHTKEDPIQGLQHSDRQRSHSAIGQSQNQSQPPWNNGYDQHHFGMGMGMMPPQMNMGMGMGGMDPEAIRNMMKQQWQMQFMAAAYRASEEEWEKASAVSGQTNHTLPASFGQGQTQQIQPMWGNMNVNMGMGMGQQFPNSSSIMNGGSMGYGYPQGGFPPYGYPIPPQTSVGGGGGGMYSYGVGAQSVFGGEFGPPSQRFIPHVPPMPSDPQQMVNPNPARINHSRGRRSSATRSVYTPSNLGTATGDGQNSPPPPSSWGKRNSIGSGDWSNLPQNQNQDQNQAQSQQGAGRKGRPQSQFIN</sequence>
<feature type="compositionally biased region" description="Basic residues" evidence="1">
    <location>
        <begin position="1031"/>
        <end position="1047"/>
    </location>
</feature>
<feature type="compositionally biased region" description="Polar residues" evidence="1">
    <location>
        <begin position="1524"/>
        <end position="1538"/>
    </location>
</feature>
<feature type="compositionally biased region" description="Polar residues" evidence="1">
    <location>
        <begin position="115"/>
        <end position="129"/>
    </location>
</feature>
<feature type="compositionally biased region" description="Acidic residues" evidence="1">
    <location>
        <begin position="998"/>
        <end position="1007"/>
    </location>
</feature>
<proteinExistence type="predicted"/>
<feature type="region of interest" description="Disordered" evidence="1">
    <location>
        <begin position="1"/>
        <end position="195"/>
    </location>
</feature>
<feature type="compositionally biased region" description="Low complexity" evidence="1">
    <location>
        <begin position="1048"/>
        <end position="1063"/>
    </location>
</feature>
<feature type="compositionally biased region" description="Pro residues" evidence="1">
    <location>
        <begin position="44"/>
        <end position="56"/>
    </location>
</feature>
<dbReference type="EMBL" id="CP141887">
    <property type="protein sequence ID" value="WRT68373.1"/>
    <property type="molecule type" value="Genomic_DNA"/>
</dbReference>
<feature type="compositionally biased region" description="Basic and acidic residues" evidence="1">
    <location>
        <begin position="158"/>
        <end position="189"/>
    </location>
</feature>
<feature type="region of interest" description="Disordered" evidence="1">
    <location>
        <begin position="296"/>
        <end position="331"/>
    </location>
</feature>
<feature type="region of interest" description="Disordered" evidence="1">
    <location>
        <begin position="978"/>
        <end position="1309"/>
    </location>
</feature>
<dbReference type="GeneID" id="87957480"/>
<feature type="compositionally biased region" description="Basic and acidic residues" evidence="1">
    <location>
        <begin position="91"/>
        <end position="110"/>
    </location>
</feature>
<feature type="region of interest" description="Disordered" evidence="1">
    <location>
        <begin position="703"/>
        <end position="726"/>
    </location>
</feature>
<reference evidence="2 3" key="1">
    <citation type="submission" date="2024-01" db="EMBL/GenBank/DDBJ databases">
        <title>Comparative genomics of Cryptococcus and Kwoniella reveals pathogenesis evolution and contrasting modes of karyotype evolution via chromosome fusion or intercentromeric recombination.</title>
        <authorList>
            <person name="Coelho M.A."/>
            <person name="David-Palma M."/>
            <person name="Shea T."/>
            <person name="Bowers K."/>
            <person name="McGinley-Smith S."/>
            <person name="Mohammad A.W."/>
            <person name="Gnirke A."/>
            <person name="Yurkov A.M."/>
            <person name="Nowrousian M."/>
            <person name="Sun S."/>
            <person name="Cuomo C.A."/>
            <person name="Heitman J."/>
        </authorList>
    </citation>
    <scope>NUCLEOTIDE SEQUENCE [LARGE SCALE GENOMIC DNA]</scope>
    <source>
        <strain evidence="2">CBS 11374</strain>
    </source>
</reference>
<name>A0ABZ1D369_9TREE</name>
<feature type="region of interest" description="Disordered" evidence="1">
    <location>
        <begin position="344"/>
        <end position="369"/>
    </location>
</feature>
<feature type="compositionally biased region" description="Polar residues" evidence="1">
    <location>
        <begin position="716"/>
        <end position="725"/>
    </location>
</feature>
<protein>
    <submittedName>
        <fullName evidence="2">Uncharacterized protein</fullName>
    </submittedName>
</protein>
<evidence type="ECO:0000256" key="1">
    <source>
        <dbReference type="SAM" id="MobiDB-lite"/>
    </source>
</evidence>
<feature type="compositionally biased region" description="Low complexity" evidence="1">
    <location>
        <begin position="1539"/>
        <end position="1552"/>
    </location>
</feature>
<feature type="compositionally biased region" description="Polar residues" evidence="1">
    <location>
        <begin position="1190"/>
        <end position="1200"/>
    </location>
</feature>
<feature type="compositionally biased region" description="Polar residues" evidence="1">
    <location>
        <begin position="633"/>
        <end position="650"/>
    </location>
</feature>
<feature type="compositionally biased region" description="Polar residues" evidence="1">
    <location>
        <begin position="1496"/>
        <end position="1515"/>
    </location>
</feature>
<accession>A0ABZ1D369</accession>
<feature type="compositionally biased region" description="Basic and acidic residues" evidence="1">
    <location>
        <begin position="1267"/>
        <end position="1282"/>
    </location>
</feature>
<dbReference type="RefSeq" id="XP_062793113.1">
    <property type="nucleotide sequence ID" value="XM_062937062.1"/>
</dbReference>
<feature type="compositionally biased region" description="Pro residues" evidence="1">
    <location>
        <begin position="811"/>
        <end position="823"/>
    </location>
</feature>
<feature type="compositionally biased region" description="Polar residues" evidence="1">
    <location>
        <begin position="318"/>
        <end position="331"/>
    </location>
</feature>
<feature type="compositionally biased region" description="Polar residues" evidence="1">
    <location>
        <begin position="1085"/>
        <end position="1129"/>
    </location>
</feature>
<feature type="region of interest" description="Disordered" evidence="1">
    <location>
        <begin position="615"/>
        <end position="690"/>
    </location>
</feature>
<feature type="region of interest" description="Disordered" evidence="1">
    <location>
        <begin position="215"/>
        <end position="258"/>
    </location>
</feature>
<keyword evidence="3" id="KW-1185">Reference proteome</keyword>
<feature type="compositionally biased region" description="Polar residues" evidence="1">
    <location>
        <begin position="18"/>
        <end position="40"/>
    </location>
</feature>
<feature type="compositionally biased region" description="Polar residues" evidence="1">
    <location>
        <begin position="760"/>
        <end position="776"/>
    </location>
</feature>
<feature type="region of interest" description="Disordered" evidence="1">
    <location>
        <begin position="553"/>
        <end position="573"/>
    </location>
</feature>
<feature type="compositionally biased region" description="Low complexity" evidence="1">
    <location>
        <begin position="1289"/>
        <end position="1300"/>
    </location>
</feature>
<evidence type="ECO:0000313" key="2">
    <source>
        <dbReference type="EMBL" id="WRT68373.1"/>
    </source>
</evidence>
<feature type="region of interest" description="Disordered" evidence="1">
    <location>
        <begin position="760"/>
        <end position="843"/>
    </location>
</feature>
<dbReference type="Proteomes" id="UP001329825">
    <property type="component" value="Chromosome 7"/>
</dbReference>
<evidence type="ECO:0000313" key="3">
    <source>
        <dbReference type="Proteomes" id="UP001329825"/>
    </source>
</evidence>
<organism evidence="2 3">
    <name type="scientific">Kwoniella shivajii</name>
    <dbReference type="NCBI Taxonomy" id="564305"/>
    <lineage>
        <taxon>Eukaryota</taxon>
        <taxon>Fungi</taxon>
        <taxon>Dikarya</taxon>
        <taxon>Basidiomycota</taxon>
        <taxon>Agaricomycotina</taxon>
        <taxon>Tremellomycetes</taxon>
        <taxon>Tremellales</taxon>
        <taxon>Cryptococcaceae</taxon>
        <taxon>Kwoniella</taxon>
    </lineage>
</organism>
<feature type="region of interest" description="Disordered" evidence="1">
    <location>
        <begin position="1457"/>
        <end position="1566"/>
    </location>
</feature>
<feature type="compositionally biased region" description="Polar residues" evidence="1">
    <location>
        <begin position="1253"/>
        <end position="1262"/>
    </location>
</feature>
<feature type="compositionally biased region" description="Basic residues" evidence="1">
    <location>
        <begin position="296"/>
        <end position="305"/>
    </location>
</feature>